<keyword evidence="1" id="KW-0472">Membrane</keyword>
<feature type="transmembrane region" description="Helical" evidence="1">
    <location>
        <begin position="54"/>
        <end position="75"/>
    </location>
</feature>
<proteinExistence type="predicted"/>
<gene>
    <name evidence="2" type="ORF">H8909_01350</name>
</gene>
<comment type="caution">
    <text evidence="2">The sequence shown here is derived from an EMBL/GenBank/DDBJ whole genome shotgun (WGS) entry which is preliminary data.</text>
</comment>
<keyword evidence="1" id="KW-0812">Transmembrane</keyword>
<evidence type="ECO:0000256" key="1">
    <source>
        <dbReference type="SAM" id="Phobius"/>
    </source>
</evidence>
<evidence type="ECO:0008006" key="4">
    <source>
        <dbReference type="Google" id="ProtNLM"/>
    </source>
</evidence>
<evidence type="ECO:0000313" key="3">
    <source>
        <dbReference type="Proteomes" id="UP000603474"/>
    </source>
</evidence>
<keyword evidence="3" id="KW-1185">Reference proteome</keyword>
<keyword evidence="1" id="KW-1133">Transmembrane helix</keyword>
<dbReference type="Proteomes" id="UP000603474">
    <property type="component" value="Unassembled WGS sequence"/>
</dbReference>
<dbReference type="EMBL" id="JACRWG010000002">
    <property type="protein sequence ID" value="MBC6008910.1"/>
    <property type="molecule type" value="Genomic_DNA"/>
</dbReference>
<protein>
    <recommendedName>
        <fullName evidence="4">SpoOB alpha-helical domain-containing protein</fullName>
    </recommendedName>
</protein>
<name>A0ABR7K874_9FIRM</name>
<dbReference type="RefSeq" id="WP_187011555.1">
    <property type="nucleotide sequence ID" value="NZ_JACRWG010000002.1"/>
</dbReference>
<evidence type="ECO:0000313" key="2">
    <source>
        <dbReference type="EMBL" id="MBC6008910.1"/>
    </source>
</evidence>
<organism evidence="2 3">
    <name type="scientific">Catenibacterium faecis</name>
    <dbReference type="NCBI Taxonomy" id="2764323"/>
    <lineage>
        <taxon>Bacteria</taxon>
        <taxon>Bacillati</taxon>
        <taxon>Bacillota</taxon>
        <taxon>Erysipelotrichia</taxon>
        <taxon>Erysipelotrichales</taxon>
        <taxon>Coprobacillaceae</taxon>
        <taxon>Catenibacterium</taxon>
    </lineage>
</organism>
<accession>A0ABR7K874</accession>
<reference evidence="2 3" key="1">
    <citation type="submission" date="2020-08" db="EMBL/GenBank/DDBJ databases">
        <authorList>
            <person name="Liu C."/>
            <person name="Sun Q."/>
        </authorList>
    </citation>
    <scope>NUCLEOTIDE SEQUENCE [LARGE SCALE GENOMIC DNA]</scope>
    <source>
        <strain evidence="2 3">NSJ-22</strain>
    </source>
</reference>
<sequence>MISLGLLKILKYNRNNLSFLEENKTFGLIGIILLILICLLMQALSFIKLSQSTIILMTVLVFVLSLLFLFLFFQYRQNYLEKEKLRIQRENNDRINHIYNSLLKKEHRMLYVLRKLDHVISDEETHQFIEKEIDDLMNKQFVSHTNNPIFDHRLTILMQSLKDYDIKMIVMIPVDTRLDDANIIEQMEIFIREHVTDHTEIRLKVKDNQFIINCNDKTKNIRLKTPH</sequence>
<feature type="transmembrane region" description="Helical" evidence="1">
    <location>
        <begin position="26"/>
        <end position="47"/>
    </location>
</feature>